<organism evidence="5 6">
    <name type="scientific">Auricularia subglabra (strain TFB-10046 / SS5)</name>
    <name type="common">White-rot fungus</name>
    <name type="synonym">Auricularia delicata (strain TFB10046)</name>
    <dbReference type="NCBI Taxonomy" id="717982"/>
    <lineage>
        <taxon>Eukaryota</taxon>
        <taxon>Fungi</taxon>
        <taxon>Dikarya</taxon>
        <taxon>Basidiomycota</taxon>
        <taxon>Agaricomycotina</taxon>
        <taxon>Agaricomycetes</taxon>
        <taxon>Auriculariales</taxon>
        <taxon>Auriculariaceae</taxon>
        <taxon>Auricularia</taxon>
    </lineage>
</organism>
<reference evidence="6" key="1">
    <citation type="journal article" date="2012" name="Science">
        <title>The Paleozoic origin of enzymatic lignin decomposition reconstructed from 31 fungal genomes.</title>
        <authorList>
            <person name="Floudas D."/>
            <person name="Binder M."/>
            <person name="Riley R."/>
            <person name="Barry K."/>
            <person name="Blanchette R.A."/>
            <person name="Henrissat B."/>
            <person name="Martinez A.T."/>
            <person name="Otillar R."/>
            <person name="Spatafora J.W."/>
            <person name="Yadav J.S."/>
            <person name="Aerts A."/>
            <person name="Benoit I."/>
            <person name="Boyd A."/>
            <person name="Carlson A."/>
            <person name="Copeland A."/>
            <person name="Coutinho P.M."/>
            <person name="de Vries R.P."/>
            <person name="Ferreira P."/>
            <person name="Findley K."/>
            <person name="Foster B."/>
            <person name="Gaskell J."/>
            <person name="Glotzer D."/>
            <person name="Gorecki P."/>
            <person name="Heitman J."/>
            <person name="Hesse C."/>
            <person name="Hori C."/>
            <person name="Igarashi K."/>
            <person name="Jurgens J.A."/>
            <person name="Kallen N."/>
            <person name="Kersten P."/>
            <person name="Kohler A."/>
            <person name="Kuees U."/>
            <person name="Kumar T.K.A."/>
            <person name="Kuo A."/>
            <person name="LaButti K."/>
            <person name="Larrondo L.F."/>
            <person name="Lindquist E."/>
            <person name="Ling A."/>
            <person name="Lombard V."/>
            <person name="Lucas S."/>
            <person name="Lundell T."/>
            <person name="Martin R."/>
            <person name="McLaughlin D.J."/>
            <person name="Morgenstern I."/>
            <person name="Morin E."/>
            <person name="Murat C."/>
            <person name="Nagy L.G."/>
            <person name="Nolan M."/>
            <person name="Ohm R.A."/>
            <person name="Patyshakuliyeva A."/>
            <person name="Rokas A."/>
            <person name="Ruiz-Duenas F.J."/>
            <person name="Sabat G."/>
            <person name="Salamov A."/>
            <person name="Samejima M."/>
            <person name="Schmutz J."/>
            <person name="Slot J.C."/>
            <person name="St John F."/>
            <person name="Stenlid J."/>
            <person name="Sun H."/>
            <person name="Sun S."/>
            <person name="Syed K."/>
            <person name="Tsang A."/>
            <person name="Wiebenga A."/>
            <person name="Young D."/>
            <person name="Pisabarro A."/>
            <person name="Eastwood D.C."/>
            <person name="Martin F."/>
            <person name="Cullen D."/>
            <person name="Grigoriev I.V."/>
            <person name="Hibbett D.S."/>
        </authorList>
    </citation>
    <scope>NUCLEOTIDE SEQUENCE [LARGE SCALE GENOMIC DNA]</scope>
    <source>
        <strain evidence="6">TFB10046</strain>
    </source>
</reference>
<evidence type="ECO:0000313" key="6">
    <source>
        <dbReference type="Proteomes" id="UP000006514"/>
    </source>
</evidence>
<sequence length="1031" mass="114984">MADLYQAVIDQKISSPGPPQSRASQRAAASFARELSTLTSLTNLTTPGTTTNASQSGAAESEDLGAAPGSQPTPAESASPRATADRADAQPSIADAVDSPGSNPGADATLASDHVSGASHPDTLDEDGFVVPKHTVRAQPVARAVSPLSYFSDSGSFFNKMFYDPELEESEQDTEDETPEKVPRKNAGTAWSDYDDGDPFGPIPAGWVIKDPYLGIDSWEPERTSTPVPEQKATVFDDLTEIAMAGMTPKQRKKWRRRQERMVHIQDQGSDTTIVSSDSEGEHSPKSQPENVMRLASMRMKPLEFEAPRIPYHLKGKGRAMPAETPGAGSSKYKATVEEIIDEDDPRVAQVRFDEELARDLQSQEEALAEKSASFRVSYTGADGNEYEFELPVEQLDGILAKGAPAKVQAQPKKSEERKRRSKSRTPAPAEMTMPIERIGDGARAEGQVINMMVPAKQMPLNSALSQAYQRVSRARSATPANSGGSPPSSSSSSSSDSSSDSDSSEPSSAGSNDTERTRKRKKSRRKAWKAKQRKRRLELAATKPDPPESYNGAASWDSFNEFMILTRKYFKEAYVRKSRQVGKMQKLLTDKAKRFYMTQVVGEEEKWTLDEFFIELYNFCFPADFRSKQRDKLDTFKQLTLSVKEFEAKMRSIAASVGDVTPAQLATKFLAGLRPEIKDRVRMDGLSGEIHSIKVISDYAQRIESTIQAAQSESRRPSTGWTREAGNSSGRRGEQKRGWDKDRHTDRADSDKTKAAERASGSANASQSKPYGRSSNQSKMPAGRAKLTKEEREQHRAEGLCFKCHKAGHTEKDCKESNSVRRPPGKSFRAARIDLGEAQIRHQINRAAEMGLFAARYSEPCEDLEFLDARDDVMRQWVNAELMKAAPYPGDNFRVWDEQLRFYLRRWIVDSTVYTIEDWLTKTEYHIDAATLYDKTHDLVQWLTDHKLREERSPTSEDQPVDWNTVFAQADHWRHVAIADAARDAEARNDPEILEQCVSEERRARTIAVSVILMSAMARSIACAWIRWKK</sequence>
<keyword evidence="6" id="KW-1185">Reference proteome</keyword>
<dbReference type="OrthoDB" id="3267748at2759"/>
<proteinExistence type="predicted"/>
<dbReference type="KEGG" id="adl:AURDEDRAFT_178070"/>
<feature type="compositionally biased region" description="Low complexity" evidence="3">
    <location>
        <begin position="483"/>
        <end position="512"/>
    </location>
</feature>
<protein>
    <recommendedName>
        <fullName evidence="4">CCHC-type domain-containing protein</fullName>
    </recommendedName>
</protein>
<keyword evidence="2" id="KW-0863">Zinc-finger</keyword>
<feature type="compositionally biased region" description="Polar residues" evidence="3">
    <location>
        <begin position="762"/>
        <end position="780"/>
    </location>
</feature>
<dbReference type="InParanoid" id="J0D2I1"/>
<evidence type="ECO:0000256" key="3">
    <source>
        <dbReference type="SAM" id="MobiDB-lite"/>
    </source>
</evidence>
<feature type="compositionally biased region" description="Polar residues" evidence="3">
    <location>
        <begin position="267"/>
        <end position="278"/>
    </location>
</feature>
<accession>J0D2I1</accession>
<keyword evidence="2" id="KW-0862">Zinc</keyword>
<feature type="region of interest" description="Disordered" evidence="3">
    <location>
        <begin position="165"/>
        <end position="198"/>
    </location>
</feature>
<evidence type="ECO:0000256" key="2">
    <source>
        <dbReference type="PROSITE-ProRule" id="PRU00047"/>
    </source>
</evidence>
<dbReference type="EMBL" id="JH688618">
    <property type="protein sequence ID" value="EJD32832.1"/>
    <property type="molecule type" value="Genomic_DNA"/>
</dbReference>
<feature type="compositionally biased region" description="Low complexity" evidence="3">
    <location>
        <begin position="20"/>
        <end position="52"/>
    </location>
</feature>
<dbReference type="GO" id="GO:0008270">
    <property type="term" value="F:zinc ion binding"/>
    <property type="evidence" value="ECO:0007669"/>
    <property type="project" value="UniProtKB-KW"/>
</dbReference>
<feature type="region of interest" description="Disordered" evidence="3">
    <location>
        <begin position="465"/>
        <end position="551"/>
    </location>
</feature>
<keyword evidence="2" id="KW-0479">Metal-binding</keyword>
<name>J0D2I1_AURST</name>
<feature type="compositionally biased region" description="Basic residues" evidence="3">
    <location>
        <begin position="250"/>
        <end position="259"/>
    </location>
</feature>
<feature type="region of interest" description="Disordered" evidence="3">
    <location>
        <begin position="9"/>
        <end position="131"/>
    </location>
</feature>
<feature type="region of interest" description="Disordered" evidence="3">
    <location>
        <begin position="402"/>
        <end position="443"/>
    </location>
</feature>
<evidence type="ECO:0000259" key="4">
    <source>
        <dbReference type="PROSITE" id="PS50158"/>
    </source>
</evidence>
<dbReference type="PROSITE" id="PS50158">
    <property type="entry name" value="ZF_CCHC"/>
    <property type="match status" value="1"/>
</dbReference>
<feature type="compositionally biased region" description="Basic residues" evidence="3">
    <location>
        <begin position="518"/>
        <end position="537"/>
    </location>
</feature>
<dbReference type="GO" id="GO:0003676">
    <property type="term" value="F:nucleic acid binding"/>
    <property type="evidence" value="ECO:0007669"/>
    <property type="project" value="InterPro"/>
</dbReference>
<feature type="compositionally biased region" description="Polar residues" evidence="3">
    <location>
        <begin position="708"/>
        <end position="731"/>
    </location>
</feature>
<evidence type="ECO:0000313" key="5">
    <source>
        <dbReference type="EMBL" id="EJD32832.1"/>
    </source>
</evidence>
<feature type="compositionally biased region" description="Basic and acidic residues" evidence="3">
    <location>
        <begin position="732"/>
        <end position="758"/>
    </location>
</feature>
<dbReference type="eggNOG" id="ENOG502SNFU">
    <property type="taxonomic scope" value="Eukaryota"/>
</dbReference>
<dbReference type="SUPFAM" id="SSF57756">
    <property type="entry name" value="Retrovirus zinc finger-like domains"/>
    <property type="match status" value="1"/>
</dbReference>
<dbReference type="AlphaFoldDB" id="J0D2I1"/>
<feature type="region of interest" description="Disordered" evidence="3">
    <location>
        <begin position="708"/>
        <end position="793"/>
    </location>
</feature>
<evidence type="ECO:0000256" key="1">
    <source>
        <dbReference type="ARBA" id="ARBA00022664"/>
    </source>
</evidence>
<feature type="region of interest" description="Disordered" evidence="3">
    <location>
        <begin position="246"/>
        <end position="291"/>
    </location>
</feature>
<feature type="domain" description="CCHC-type" evidence="4">
    <location>
        <begin position="802"/>
        <end position="817"/>
    </location>
</feature>
<dbReference type="InterPro" id="IPR036875">
    <property type="entry name" value="Znf_CCHC_sf"/>
</dbReference>
<dbReference type="Proteomes" id="UP000006514">
    <property type="component" value="Unassembled WGS sequence"/>
</dbReference>
<dbReference type="InterPro" id="IPR001878">
    <property type="entry name" value="Znf_CCHC"/>
</dbReference>
<feature type="compositionally biased region" description="Acidic residues" evidence="3">
    <location>
        <begin position="165"/>
        <end position="178"/>
    </location>
</feature>
<keyword evidence="1" id="KW-0507">mRNA processing</keyword>
<dbReference type="GO" id="GO:0006397">
    <property type="term" value="P:mRNA processing"/>
    <property type="evidence" value="ECO:0007669"/>
    <property type="project" value="UniProtKB-KW"/>
</dbReference>
<gene>
    <name evidence="5" type="ORF">AURDEDRAFT_178070</name>
</gene>